<dbReference type="InterPro" id="IPR006312">
    <property type="entry name" value="TatA/E"/>
</dbReference>
<evidence type="ECO:0000256" key="5">
    <source>
        <dbReference type="ARBA" id="ARBA00022927"/>
    </source>
</evidence>
<proteinExistence type="inferred from homology"/>
<dbReference type="Pfam" id="PF02416">
    <property type="entry name" value="TatA_B_E"/>
    <property type="match status" value="1"/>
</dbReference>
<dbReference type="PANTHER" id="PTHR42982">
    <property type="entry name" value="SEC-INDEPENDENT PROTEIN TRANSLOCASE PROTEIN TATA"/>
    <property type="match status" value="1"/>
</dbReference>
<evidence type="ECO:0000256" key="3">
    <source>
        <dbReference type="ARBA" id="ARBA00022475"/>
    </source>
</evidence>
<dbReference type="InterPro" id="IPR003369">
    <property type="entry name" value="TatA/B/E"/>
</dbReference>
<dbReference type="GO" id="GO:0008320">
    <property type="term" value="F:protein transmembrane transporter activity"/>
    <property type="evidence" value="ECO:0007669"/>
    <property type="project" value="UniProtKB-UniRule"/>
</dbReference>
<comment type="function">
    <text evidence="9">Part of the twin-arginine translocation (Tat) system that transports large folded proteins containing a characteristic twin-arginine motif in their signal peptide across membranes. TatA could form the protein-conducting channel of the Tat system.</text>
</comment>
<evidence type="ECO:0000313" key="11">
    <source>
        <dbReference type="EMBL" id="CAA9486776.1"/>
    </source>
</evidence>
<dbReference type="GO" id="GO:0033281">
    <property type="term" value="C:TAT protein transport complex"/>
    <property type="evidence" value="ECO:0007669"/>
    <property type="project" value="UniProtKB-UniRule"/>
</dbReference>
<dbReference type="PRINTS" id="PR01506">
    <property type="entry name" value="TATBPROTEIN"/>
</dbReference>
<dbReference type="Gene3D" id="1.20.5.3310">
    <property type="match status" value="1"/>
</dbReference>
<sequence>MPNIGPLEIIIVLVIALVVLGPKRLPDFGRSVGKGLREFKGAISGDSSRDDEEEHERERELEERERRLEERERELAGSS</sequence>
<gene>
    <name evidence="9" type="primary">tatA</name>
    <name evidence="11" type="ORF">AVDCRST_MAG45-495</name>
</gene>
<evidence type="ECO:0000256" key="7">
    <source>
        <dbReference type="ARBA" id="ARBA00023010"/>
    </source>
</evidence>
<feature type="transmembrane region" description="Helical" evidence="9">
    <location>
        <begin position="6"/>
        <end position="22"/>
    </location>
</feature>
<evidence type="ECO:0000256" key="8">
    <source>
        <dbReference type="ARBA" id="ARBA00023136"/>
    </source>
</evidence>
<keyword evidence="3 9" id="KW-1003">Cell membrane</keyword>
<keyword evidence="7 9" id="KW-0811">Translocation</keyword>
<accession>A0A6J4S6U9</accession>
<reference evidence="11" key="1">
    <citation type="submission" date="2020-02" db="EMBL/GenBank/DDBJ databases">
        <authorList>
            <person name="Meier V. D."/>
        </authorList>
    </citation>
    <scope>NUCLEOTIDE SEQUENCE</scope>
    <source>
        <strain evidence="11">AVDCRST_MAG45</strain>
    </source>
</reference>
<dbReference type="HAMAP" id="MF_00236">
    <property type="entry name" value="TatA_E"/>
    <property type="match status" value="1"/>
</dbReference>
<comment type="subunit">
    <text evidence="9">The Tat system comprises two distinct complexes: a TatABC complex, containing multiple copies of TatA, TatB and TatC subunits, and a separate TatA complex, containing only TatA subunits. Substrates initially bind to the TatABC complex, which probably triggers association of the separate TatA complex to form the active translocon.</text>
</comment>
<protein>
    <recommendedName>
        <fullName evidence="9">Sec-independent protein translocase protein TatA</fullName>
    </recommendedName>
</protein>
<organism evidence="11">
    <name type="scientific">uncultured Solirubrobacterales bacterium</name>
    <dbReference type="NCBI Taxonomy" id="768556"/>
    <lineage>
        <taxon>Bacteria</taxon>
        <taxon>Bacillati</taxon>
        <taxon>Actinomycetota</taxon>
        <taxon>Thermoleophilia</taxon>
        <taxon>Solirubrobacterales</taxon>
        <taxon>environmental samples</taxon>
    </lineage>
</organism>
<feature type="region of interest" description="Disordered" evidence="10">
    <location>
        <begin position="39"/>
        <end position="79"/>
    </location>
</feature>
<keyword evidence="5 9" id="KW-0653">Protein transport</keyword>
<keyword evidence="2 9" id="KW-0813">Transport</keyword>
<evidence type="ECO:0000256" key="6">
    <source>
        <dbReference type="ARBA" id="ARBA00022989"/>
    </source>
</evidence>
<dbReference type="GO" id="GO:0043953">
    <property type="term" value="P:protein transport by the Tat complex"/>
    <property type="evidence" value="ECO:0007669"/>
    <property type="project" value="UniProtKB-UniRule"/>
</dbReference>
<keyword evidence="6 9" id="KW-1133">Transmembrane helix</keyword>
<comment type="subcellular location">
    <subcellularLocation>
        <location evidence="1 9">Cell membrane</location>
        <topology evidence="1 9">Single-pass membrane protein</topology>
    </subcellularLocation>
</comment>
<keyword evidence="8 9" id="KW-0472">Membrane</keyword>
<evidence type="ECO:0000256" key="4">
    <source>
        <dbReference type="ARBA" id="ARBA00022692"/>
    </source>
</evidence>
<name>A0A6J4S6U9_9ACTN</name>
<dbReference type="PANTHER" id="PTHR42982:SF1">
    <property type="entry name" value="SEC-INDEPENDENT PROTEIN TRANSLOCASE PROTEIN TATA"/>
    <property type="match status" value="1"/>
</dbReference>
<evidence type="ECO:0000256" key="9">
    <source>
        <dbReference type="HAMAP-Rule" id="MF_00236"/>
    </source>
</evidence>
<keyword evidence="4 9" id="KW-0812">Transmembrane</keyword>
<comment type="similarity">
    <text evidence="9">Belongs to the TatA/E family.</text>
</comment>
<evidence type="ECO:0000256" key="10">
    <source>
        <dbReference type="SAM" id="MobiDB-lite"/>
    </source>
</evidence>
<evidence type="ECO:0000256" key="1">
    <source>
        <dbReference type="ARBA" id="ARBA00004162"/>
    </source>
</evidence>
<dbReference type="EMBL" id="CADCVU010000048">
    <property type="protein sequence ID" value="CAA9486776.1"/>
    <property type="molecule type" value="Genomic_DNA"/>
</dbReference>
<evidence type="ECO:0000256" key="2">
    <source>
        <dbReference type="ARBA" id="ARBA00022448"/>
    </source>
</evidence>
<feature type="compositionally biased region" description="Basic and acidic residues" evidence="10">
    <location>
        <begin position="56"/>
        <end position="79"/>
    </location>
</feature>
<dbReference type="AlphaFoldDB" id="A0A6J4S6U9"/>
<dbReference type="NCBIfam" id="TIGR01411">
    <property type="entry name" value="tatAE"/>
    <property type="match status" value="1"/>
</dbReference>